<proteinExistence type="predicted"/>
<evidence type="ECO:0000313" key="3">
    <source>
        <dbReference type="EMBL" id="OAY24627.1"/>
    </source>
</evidence>
<evidence type="ECO:0000313" key="4">
    <source>
        <dbReference type="Proteomes" id="UP000091857"/>
    </source>
</evidence>
<dbReference type="EMBL" id="CM004403">
    <property type="protein sequence ID" value="OAY24627.1"/>
    <property type="molecule type" value="Genomic_DNA"/>
</dbReference>
<feature type="chain" id="PRO_5013310943" evidence="2">
    <location>
        <begin position="21"/>
        <end position="86"/>
    </location>
</feature>
<sequence>MARFLLFCVALANSWMLGFMHLPVPSPAPSEGGIIAGNPGIRRMASHHPAKFAAGGDVILGGFLVTLVAVVFFYIRATRQNQRDHS</sequence>
<feature type="signal peptide" evidence="2">
    <location>
        <begin position="1"/>
        <end position="20"/>
    </location>
</feature>
<comment type="caution">
    <text evidence="3">The sequence shown here is derived from an EMBL/GenBank/DDBJ whole genome shotgun (WGS) entry which is preliminary data.</text>
</comment>
<feature type="transmembrane region" description="Helical" evidence="1">
    <location>
        <begin position="54"/>
        <end position="75"/>
    </location>
</feature>
<keyword evidence="1" id="KW-0812">Transmembrane</keyword>
<gene>
    <name evidence="3" type="ORF">MANES_17G030800v8</name>
</gene>
<dbReference type="Proteomes" id="UP000091857">
    <property type="component" value="Chromosome 17"/>
</dbReference>
<keyword evidence="2" id="KW-0732">Signal</keyword>
<reference evidence="4" key="1">
    <citation type="journal article" date="2016" name="Nat. Biotechnol.">
        <title>Sequencing wild and cultivated cassava and related species reveals extensive interspecific hybridization and genetic diversity.</title>
        <authorList>
            <person name="Bredeson J.V."/>
            <person name="Lyons J.B."/>
            <person name="Prochnik S.E."/>
            <person name="Wu G.A."/>
            <person name="Ha C.M."/>
            <person name="Edsinger-Gonzales E."/>
            <person name="Grimwood J."/>
            <person name="Schmutz J."/>
            <person name="Rabbi I.Y."/>
            <person name="Egesi C."/>
            <person name="Nauluvula P."/>
            <person name="Lebot V."/>
            <person name="Ndunguru J."/>
            <person name="Mkamilo G."/>
            <person name="Bart R.S."/>
            <person name="Setter T.L."/>
            <person name="Gleadow R.M."/>
            <person name="Kulakow P."/>
            <person name="Ferguson M.E."/>
            <person name="Rounsley S."/>
            <person name="Rokhsar D.S."/>
        </authorList>
    </citation>
    <scope>NUCLEOTIDE SEQUENCE [LARGE SCALE GENOMIC DNA]</scope>
    <source>
        <strain evidence="4">cv. AM560-2</strain>
    </source>
</reference>
<keyword evidence="1" id="KW-1133">Transmembrane helix</keyword>
<name>A0A2C9U467_MANES</name>
<accession>A0A2C9U467</accession>
<evidence type="ECO:0000256" key="2">
    <source>
        <dbReference type="SAM" id="SignalP"/>
    </source>
</evidence>
<dbReference type="PANTHER" id="PTHR34558:SF16">
    <property type="match status" value="1"/>
</dbReference>
<dbReference type="PANTHER" id="PTHR34558">
    <property type="entry name" value="EXPRESSED PROTEIN"/>
    <property type="match status" value="1"/>
</dbReference>
<dbReference type="AlphaFoldDB" id="A0A2C9U467"/>
<keyword evidence="1" id="KW-0472">Membrane</keyword>
<evidence type="ECO:0000256" key="1">
    <source>
        <dbReference type="SAM" id="Phobius"/>
    </source>
</evidence>
<protein>
    <submittedName>
        <fullName evidence="3">Uncharacterized protein</fullName>
    </submittedName>
</protein>
<organism evidence="3 4">
    <name type="scientific">Manihot esculenta</name>
    <name type="common">Cassava</name>
    <name type="synonym">Jatropha manihot</name>
    <dbReference type="NCBI Taxonomy" id="3983"/>
    <lineage>
        <taxon>Eukaryota</taxon>
        <taxon>Viridiplantae</taxon>
        <taxon>Streptophyta</taxon>
        <taxon>Embryophyta</taxon>
        <taxon>Tracheophyta</taxon>
        <taxon>Spermatophyta</taxon>
        <taxon>Magnoliopsida</taxon>
        <taxon>eudicotyledons</taxon>
        <taxon>Gunneridae</taxon>
        <taxon>Pentapetalae</taxon>
        <taxon>rosids</taxon>
        <taxon>fabids</taxon>
        <taxon>Malpighiales</taxon>
        <taxon>Euphorbiaceae</taxon>
        <taxon>Crotonoideae</taxon>
        <taxon>Manihoteae</taxon>
        <taxon>Manihot</taxon>
    </lineage>
</organism>
<keyword evidence="4" id="KW-1185">Reference proteome</keyword>
<dbReference type="Gramene" id="Manes.17G030800.1.v8.1">
    <property type="protein sequence ID" value="Manes.17G030800.1.v8.1.CDS.1"/>
    <property type="gene ID" value="Manes.17G030800.v8.1"/>
</dbReference>